<dbReference type="PROSITE" id="PS51257">
    <property type="entry name" value="PROKAR_LIPOPROTEIN"/>
    <property type="match status" value="1"/>
</dbReference>
<evidence type="ECO:0000313" key="5">
    <source>
        <dbReference type="EMBL" id="AMO24900.1"/>
    </source>
</evidence>
<dbReference type="PATRIC" id="fig|94132.3.peg.4337"/>
<dbReference type="PANTHER" id="PTHR12558">
    <property type="entry name" value="CELL DIVISION CYCLE 16,23,27"/>
    <property type="match status" value="1"/>
</dbReference>
<dbReference type="NCBIfam" id="TIGR02521">
    <property type="entry name" value="type_IV_pilW"/>
    <property type="match status" value="1"/>
</dbReference>
<evidence type="ECO:0000256" key="1">
    <source>
        <dbReference type="ARBA" id="ARBA00022737"/>
    </source>
</evidence>
<evidence type="ECO:0000313" key="6">
    <source>
        <dbReference type="Proteomes" id="UP000070433"/>
    </source>
</evidence>
<organism evidence="5 6">
    <name type="scientific">Ramlibacter tataouinensis</name>
    <dbReference type="NCBI Taxonomy" id="94132"/>
    <lineage>
        <taxon>Bacteria</taxon>
        <taxon>Pseudomonadati</taxon>
        <taxon>Pseudomonadota</taxon>
        <taxon>Betaproteobacteria</taxon>
        <taxon>Burkholderiales</taxon>
        <taxon>Comamonadaceae</taxon>
        <taxon>Ramlibacter</taxon>
    </lineage>
</organism>
<dbReference type="Pfam" id="PF13432">
    <property type="entry name" value="TPR_16"/>
    <property type="match status" value="1"/>
</dbReference>
<keyword evidence="1" id="KW-0677">Repeat</keyword>
<dbReference type="InterPro" id="IPR013360">
    <property type="entry name" value="Pilus_4_PilW"/>
</dbReference>
<proteinExistence type="predicted"/>
<dbReference type="SMART" id="SM00028">
    <property type="entry name" value="TPR"/>
    <property type="match status" value="4"/>
</dbReference>
<evidence type="ECO:0000256" key="2">
    <source>
        <dbReference type="ARBA" id="ARBA00022803"/>
    </source>
</evidence>
<dbReference type="Gene3D" id="1.25.40.10">
    <property type="entry name" value="Tetratricopeptide repeat domain"/>
    <property type="match status" value="1"/>
</dbReference>
<evidence type="ECO:0000256" key="3">
    <source>
        <dbReference type="PROSITE-ProRule" id="PRU00339"/>
    </source>
</evidence>
<feature type="chain" id="PRO_5007449871" evidence="4">
    <location>
        <begin position="22"/>
        <end position="265"/>
    </location>
</feature>
<dbReference type="AlphaFoldDB" id="A0A127JY42"/>
<dbReference type="InterPro" id="IPR011990">
    <property type="entry name" value="TPR-like_helical_dom_sf"/>
</dbReference>
<keyword evidence="4" id="KW-0732">Signal</keyword>
<keyword evidence="2 3" id="KW-0802">TPR repeat</keyword>
<dbReference type="SUPFAM" id="SSF48452">
    <property type="entry name" value="TPR-like"/>
    <property type="match status" value="1"/>
</dbReference>
<dbReference type="Proteomes" id="UP000070433">
    <property type="component" value="Chromosome"/>
</dbReference>
<sequence length="265" mass="29438">MRCLAWAGLAGALLLALGGCASQPGSSPGASADIVTPSDESEARKRARIRLELAVGYFEEGKTEIALDEVKQVIAADPNLADAHNLRGLIYMRLNDRRQAEESFRRAASLNPREANIQHNLGWLYCQEGRYPDAQRAFETAMSNPTYGGRAKTLMAQGVCQARAGQTAEAERSLARAYELDAANPVTGYNLANILYRRGETARAQFYIRRLNNSEYANAESLWLGIRVERRMKDQVAMRQLGDQLKKRYSGSREALAYERGAFDE</sequence>
<dbReference type="EMBL" id="CP010951">
    <property type="protein sequence ID" value="AMO24900.1"/>
    <property type="molecule type" value="Genomic_DNA"/>
</dbReference>
<dbReference type="InterPro" id="IPR019734">
    <property type="entry name" value="TPR_rpt"/>
</dbReference>
<accession>A0A127JY42</accession>
<keyword evidence="6" id="KW-1185">Reference proteome</keyword>
<dbReference type="Pfam" id="PF07719">
    <property type="entry name" value="TPR_2"/>
    <property type="match status" value="1"/>
</dbReference>
<reference evidence="5 6" key="1">
    <citation type="journal article" date="2014" name="Int. J. Syst. Evol. Microbiol.">
        <title>Ramlibacter solisilvae sp. nov., isolated from forest soil, and emended description of the genus Ramlibacter.</title>
        <authorList>
            <person name="Lee H.J."/>
            <person name="Lee S.H."/>
            <person name="Lee S.S."/>
            <person name="Lee J.S."/>
            <person name="Kim Y."/>
            <person name="Kim S.C."/>
            <person name="Jeon C.O."/>
        </authorList>
    </citation>
    <scope>NUCLEOTIDE SEQUENCE [LARGE SCALE GENOMIC DNA]</scope>
    <source>
        <strain evidence="5 6">5-10</strain>
    </source>
</reference>
<evidence type="ECO:0000256" key="4">
    <source>
        <dbReference type="SAM" id="SignalP"/>
    </source>
</evidence>
<feature type="signal peptide" evidence="4">
    <location>
        <begin position="1"/>
        <end position="21"/>
    </location>
</feature>
<dbReference type="PROSITE" id="PS50005">
    <property type="entry name" value="TPR"/>
    <property type="match status" value="2"/>
</dbReference>
<gene>
    <name evidence="5" type="ORF">UC35_21270</name>
</gene>
<protein>
    <submittedName>
        <fullName evidence="5">Pilus assembly protein PilW</fullName>
    </submittedName>
</protein>
<feature type="repeat" description="TPR" evidence="3">
    <location>
        <begin position="81"/>
        <end position="114"/>
    </location>
</feature>
<dbReference type="InterPro" id="IPR013105">
    <property type="entry name" value="TPR_2"/>
</dbReference>
<feature type="repeat" description="TPR" evidence="3">
    <location>
        <begin position="47"/>
        <end position="80"/>
    </location>
</feature>
<name>A0A127JY42_9BURK</name>
<dbReference type="PANTHER" id="PTHR12558:SF33">
    <property type="entry name" value="BLL7664 PROTEIN"/>
    <property type="match status" value="1"/>
</dbReference>